<dbReference type="InterPro" id="IPR050905">
    <property type="entry name" value="Plant_NBS-LRR"/>
</dbReference>
<feature type="domain" description="NB-ARC" evidence="6">
    <location>
        <begin position="171"/>
        <end position="328"/>
    </location>
</feature>
<evidence type="ECO:0000256" key="5">
    <source>
        <dbReference type="SAM" id="Coils"/>
    </source>
</evidence>
<dbReference type="InterPro" id="IPR032675">
    <property type="entry name" value="LRR_dom_sf"/>
</dbReference>
<comment type="caution">
    <text evidence="8">The sequence shown here is derived from an EMBL/GenBank/DDBJ whole genome shotgun (WGS) entry which is preliminary data.</text>
</comment>
<keyword evidence="4" id="KW-0067">ATP-binding</keyword>
<dbReference type="Proteomes" id="UP001190926">
    <property type="component" value="Unassembled WGS sequence"/>
</dbReference>
<evidence type="ECO:0000256" key="2">
    <source>
        <dbReference type="ARBA" id="ARBA00022614"/>
    </source>
</evidence>
<evidence type="ECO:0000313" key="9">
    <source>
        <dbReference type="Proteomes" id="UP001190926"/>
    </source>
</evidence>
<dbReference type="SUPFAM" id="SSF52047">
    <property type="entry name" value="RNI-like"/>
    <property type="match status" value="1"/>
</dbReference>
<dbReference type="GO" id="GO:0043531">
    <property type="term" value="F:ADP binding"/>
    <property type="evidence" value="ECO:0007669"/>
    <property type="project" value="InterPro"/>
</dbReference>
<keyword evidence="5" id="KW-0175">Coiled coil</keyword>
<feature type="domain" description="Disease resistance protein At4g27190-like leucine-rich repeats" evidence="7">
    <location>
        <begin position="1316"/>
        <end position="1436"/>
    </location>
</feature>
<dbReference type="InterPro" id="IPR057135">
    <property type="entry name" value="At4g27190-like_LRR"/>
</dbReference>
<keyword evidence="9" id="KW-1185">Reference proteome</keyword>
<dbReference type="SUPFAM" id="SSF52540">
    <property type="entry name" value="P-loop containing nucleoside triphosphate hydrolases"/>
    <property type="match status" value="1"/>
</dbReference>
<feature type="domain" description="Disease resistance protein At4g27190-like leucine-rich repeats" evidence="7">
    <location>
        <begin position="885"/>
        <end position="969"/>
    </location>
</feature>
<evidence type="ECO:0000313" key="8">
    <source>
        <dbReference type="EMBL" id="KAH6834270.1"/>
    </source>
</evidence>
<evidence type="ECO:0000259" key="7">
    <source>
        <dbReference type="Pfam" id="PF23247"/>
    </source>
</evidence>
<feature type="domain" description="Disease resistance protein At4g27190-like leucine-rich repeats" evidence="7">
    <location>
        <begin position="999"/>
        <end position="1129"/>
    </location>
</feature>
<dbReference type="SUPFAM" id="SSF52058">
    <property type="entry name" value="L domain-like"/>
    <property type="match status" value="1"/>
</dbReference>
<dbReference type="Pfam" id="PF00931">
    <property type="entry name" value="NB-ARC"/>
    <property type="match status" value="1"/>
</dbReference>
<dbReference type="InterPro" id="IPR042197">
    <property type="entry name" value="Apaf_helical"/>
</dbReference>
<reference evidence="8 9" key="1">
    <citation type="journal article" date="2021" name="Nat. Commun.">
        <title>Incipient diploidization of the medicinal plant Perilla within 10,000 years.</title>
        <authorList>
            <person name="Zhang Y."/>
            <person name="Shen Q."/>
            <person name="Leng L."/>
            <person name="Zhang D."/>
            <person name="Chen S."/>
            <person name="Shi Y."/>
            <person name="Ning Z."/>
            <person name="Chen S."/>
        </authorList>
    </citation>
    <scope>NUCLEOTIDE SEQUENCE [LARGE SCALE GENOMIC DNA]</scope>
    <source>
        <strain evidence="9">cv. PC099</strain>
    </source>
</reference>
<gene>
    <name evidence="8" type="ORF">C2S53_004633</name>
</gene>
<evidence type="ECO:0000256" key="4">
    <source>
        <dbReference type="ARBA" id="ARBA00022840"/>
    </source>
</evidence>
<dbReference type="PRINTS" id="PR00364">
    <property type="entry name" value="DISEASERSIST"/>
</dbReference>
<evidence type="ECO:0000256" key="3">
    <source>
        <dbReference type="ARBA" id="ARBA00022821"/>
    </source>
</evidence>
<sequence>MALEILGLVGGFLGPALELGKCFAKPIKRQFNYLCCFKSNILNLRDEAKRLEDTRSGLQMKVDAEENNAQVVVPGVKTWFNKVDGIQAKNTEIEAEITTFRQSGCFAVKSRFSLGKKVKKTAEAMKGLREEGDSKFPINIAQAAPPAAVAAPIPLGSNIFEFNSRKRIEKEIIVSLKDENVNKLGICGMGGVGKTTMANRIMHRVRGEHLFEEIVMAVVSQKPDRLGIQGVIAKQLGLELRDKESVPCRALDLRARLTAGTKRSLIVLDDVWDVLNLEELGIPCDSGCKILLTSRDRDILKRMDVEKVSAVRVLSKTEAWDLFKSKAGSCIEQENVINAAAQQVVNECKGLPIALVTVGVALKDAVDIRCWNHALDQLKSANPNHMSEVIEYVYNPLRFSYESLKSVDEKSLFLLCCLFPEDYYIDLEDLAIYAMGLRMFRNVGSLERARETVFFLVERLKSCFLEGYSENYVKMHDVVRDVARFIASDERLINCDDDCTWIAPYTEQRFGLHIGSAVYPNRHLLLINWVIDKELEIGDDFFEGMGELNVFSIRYPSLRRLPKTTKLMKNLKTLILDSCESLESISVVGELVNLEILICRECESIECLPIEMAGISRLRLLELSDCRNLKTIAPGIISNQKGLEELIVEVFDDWEAADEESRERKNASVSELEQLSRLSRLKIKIKDCRVAAGHKGPSPNMVKYDITIGDENMMYRFYSEKGFEKVLKLKWPGNISLGKWIHECVRSVEYMWLAGSDDSSLDFGAAHNNMRSLTLKECSAVKKLVNMRSSSATVFPVLERLCLEGLSELEVICDIDGPMQSNSFQNLKELQLIRLPALKHLWNSGISPNQQNVLSSFNKLSTIYISECHGLQSLFSLSVMARGSWFVQLESLKIWKCDMMEQVLLWNEEENQTNIHIPLVFPKLKKLELCILPRLTSFSKGIFQSVEFPLLKKMEVVDCPLQSFVFTTCSTRSPDDDDSRHLFGELDKVKFGSLKVVQLELLDEGRNSNCCPQIPIHFFDELRELKLSGFKSLKSLFSLSMTESSCLLQLEELDIEKCDMMEQVLQWNGEENQRNNGITLQFPKLKLLKLSHMPTLTSFSKGLFQSIEFPLLEKIEVQNCPLLKGLVSSASSDDHDDVSNIQFFSKVKFDRLTKLVVDESVEMGKNWHQFPIDLFTGLCELRVSGFKEMKSLFSLPMTQSGGCLLQLEKLEISDCENLEQIILWDKEEENQRNILILSFPKLNLLILESLPRLTSFCKGIESIVEFLLLEKLKIHNCPVLLESCVSTSTSPTGPPHDNDDSMHLFCKPNKVEFGNLKALNISNYDSMRNWCGRISIDFFAILCELHVSRLKGMKSLFPSSIARNLRNLVKLDIRDCEEMVKVIEDEEDDALQISLFPNLERVGLWNLKKLKSFCEWRCTLQLPKLAYLNIGGCDVMDEFTLGALNTPNLKIIYIDGEYYSGNEVNKALQQRRLKREIATQLQTNSLILTHVHDQKQLETQLEESSSAEADSTN</sequence>
<keyword evidence="4" id="KW-0547">Nucleotide-binding</keyword>
<dbReference type="Pfam" id="PF23247">
    <property type="entry name" value="LRR_RPS2"/>
    <property type="match status" value="5"/>
</dbReference>
<evidence type="ECO:0008006" key="10">
    <source>
        <dbReference type="Google" id="ProtNLM"/>
    </source>
</evidence>
<feature type="domain" description="Disease resistance protein At4g27190-like leucine-rich repeats" evidence="7">
    <location>
        <begin position="767"/>
        <end position="880"/>
    </location>
</feature>
<dbReference type="EMBL" id="SDAM02000052">
    <property type="protein sequence ID" value="KAH6834270.1"/>
    <property type="molecule type" value="Genomic_DNA"/>
</dbReference>
<dbReference type="Gene3D" id="3.40.50.300">
    <property type="entry name" value="P-loop containing nucleotide triphosphate hydrolases"/>
    <property type="match status" value="1"/>
</dbReference>
<keyword evidence="3" id="KW-0611">Plant defense</keyword>
<dbReference type="PANTHER" id="PTHR33463:SF198">
    <property type="entry name" value="RPP4C3"/>
    <property type="match status" value="1"/>
</dbReference>
<dbReference type="Gene3D" id="3.80.10.10">
    <property type="entry name" value="Ribonuclease Inhibitor"/>
    <property type="match status" value="3"/>
</dbReference>
<evidence type="ECO:0000256" key="1">
    <source>
        <dbReference type="ARBA" id="ARBA00008894"/>
    </source>
</evidence>
<accession>A0AAD4JJN4</accession>
<organism evidence="8 9">
    <name type="scientific">Perilla frutescens var. hirtella</name>
    <name type="common">Perilla citriodora</name>
    <name type="synonym">Perilla setoyensis</name>
    <dbReference type="NCBI Taxonomy" id="608512"/>
    <lineage>
        <taxon>Eukaryota</taxon>
        <taxon>Viridiplantae</taxon>
        <taxon>Streptophyta</taxon>
        <taxon>Embryophyta</taxon>
        <taxon>Tracheophyta</taxon>
        <taxon>Spermatophyta</taxon>
        <taxon>Magnoliopsida</taxon>
        <taxon>eudicotyledons</taxon>
        <taxon>Gunneridae</taxon>
        <taxon>Pentapetalae</taxon>
        <taxon>asterids</taxon>
        <taxon>lamiids</taxon>
        <taxon>Lamiales</taxon>
        <taxon>Lamiaceae</taxon>
        <taxon>Nepetoideae</taxon>
        <taxon>Elsholtzieae</taxon>
        <taxon>Perilla</taxon>
    </lineage>
</organism>
<protein>
    <recommendedName>
        <fullName evidence="10">NB-ARC domain-containing protein</fullName>
    </recommendedName>
</protein>
<dbReference type="PANTHER" id="PTHR33463">
    <property type="entry name" value="NB-ARC DOMAIN-CONTAINING PROTEIN-RELATED"/>
    <property type="match status" value="1"/>
</dbReference>
<name>A0AAD4JJN4_PERFH</name>
<proteinExistence type="inferred from homology"/>
<evidence type="ECO:0000259" key="6">
    <source>
        <dbReference type="Pfam" id="PF00931"/>
    </source>
</evidence>
<feature type="coiled-coil region" evidence="5">
    <location>
        <begin position="41"/>
        <end position="68"/>
    </location>
</feature>
<feature type="domain" description="Disease resistance protein At4g27190-like leucine-rich repeats" evidence="7">
    <location>
        <begin position="1163"/>
        <end position="1280"/>
    </location>
</feature>
<dbReference type="GO" id="GO:0005524">
    <property type="term" value="F:ATP binding"/>
    <property type="evidence" value="ECO:0007669"/>
    <property type="project" value="UniProtKB-KW"/>
</dbReference>
<dbReference type="GO" id="GO:0006952">
    <property type="term" value="P:defense response"/>
    <property type="evidence" value="ECO:0007669"/>
    <property type="project" value="UniProtKB-KW"/>
</dbReference>
<dbReference type="Gene3D" id="1.10.8.430">
    <property type="entry name" value="Helical domain of apoptotic protease-activating factors"/>
    <property type="match status" value="1"/>
</dbReference>
<dbReference type="InterPro" id="IPR002182">
    <property type="entry name" value="NB-ARC"/>
</dbReference>
<comment type="similarity">
    <text evidence="1">Belongs to the disease resistance NB-LRR family.</text>
</comment>
<keyword evidence="2" id="KW-0433">Leucine-rich repeat</keyword>
<dbReference type="InterPro" id="IPR027417">
    <property type="entry name" value="P-loop_NTPase"/>
</dbReference>